<proteinExistence type="predicted"/>
<organism evidence="1 2">
    <name type="scientific">Ancylostoma ceylanicum</name>
    <dbReference type="NCBI Taxonomy" id="53326"/>
    <lineage>
        <taxon>Eukaryota</taxon>
        <taxon>Metazoa</taxon>
        <taxon>Ecdysozoa</taxon>
        <taxon>Nematoda</taxon>
        <taxon>Chromadorea</taxon>
        <taxon>Rhabditida</taxon>
        <taxon>Rhabditina</taxon>
        <taxon>Rhabditomorpha</taxon>
        <taxon>Strongyloidea</taxon>
        <taxon>Ancylostomatidae</taxon>
        <taxon>Ancylostomatinae</taxon>
        <taxon>Ancylostoma</taxon>
    </lineage>
</organism>
<sequence length="72" mass="8362">MTAFQGAQALSTTYSAFHQGRYLGRQQREKEREKVWSSWRGMREKQGYSTTVAFETDYTRCLQSWNGTVADS</sequence>
<evidence type="ECO:0000313" key="2">
    <source>
        <dbReference type="Proteomes" id="UP000024635"/>
    </source>
</evidence>
<accession>A0A016T318</accession>
<keyword evidence="2" id="KW-1185">Reference proteome</keyword>
<gene>
    <name evidence="1" type="primary">Acey_s0143.g2363</name>
    <name evidence="1" type="ORF">Y032_0143g2363</name>
</gene>
<protein>
    <submittedName>
        <fullName evidence="1">Uncharacterized protein</fullName>
    </submittedName>
</protein>
<dbReference type="EMBL" id="JARK01001479">
    <property type="protein sequence ID" value="EYB97057.1"/>
    <property type="molecule type" value="Genomic_DNA"/>
</dbReference>
<name>A0A016T318_9BILA</name>
<reference evidence="2" key="1">
    <citation type="journal article" date="2015" name="Nat. Genet.">
        <title>The genome and transcriptome of the zoonotic hookworm Ancylostoma ceylanicum identify infection-specific gene families.</title>
        <authorList>
            <person name="Schwarz E.M."/>
            <person name="Hu Y."/>
            <person name="Antoshechkin I."/>
            <person name="Miller M.M."/>
            <person name="Sternberg P.W."/>
            <person name="Aroian R.V."/>
        </authorList>
    </citation>
    <scope>NUCLEOTIDE SEQUENCE</scope>
    <source>
        <strain evidence="2">HY135</strain>
    </source>
</reference>
<dbReference type="AlphaFoldDB" id="A0A016T318"/>
<evidence type="ECO:0000313" key="1">
    <source>
        <dbReference type="EMBL" id="EYB97057.1"/>
    </source>
</evidence>
<comment type="caution">
    <text evidence="1">The sequence shown here is derived from an EMBL/GenBank/DDBJ whole genome shotgun (WGS) entry which is preliminary data.</text>
</comment>
<dbReference type="Proteomes" id="UP000024635">
    <property type="component" value="Unassembled WGS sequence"/>
</dbReference>